<dbReference type="SUPFAM" id="SSF55781">
    <property type="entry name" value="GAF domain-like"/>
    <property type="match status" value="1"/>
</dbReference>
<evidence type="ECO:0000313" key="9">
    <source>
        <dbReference type="Proteomes" id="UP000702425"/>
    </source>
</evidence>
<gene>
    <name evidence="8" type="primary">resE_1</name>
    <name evidence="8" type="ORF">E5S67_01797</name>
</gene>
<keyword evidence="3" id="KW-0597">Phosphoprotein</keyword>
<sequence>MLMPASSEFVKLCRSQVAIAVSLGATFSAVYLTQELVEGSEAKLVPIAFYPETSVESEENQGLRLQSSETSTVKPVPRLLAPPVFPVEKSTVGAIAPEPLPGNERSSHQCQGPENLWQQRMQIVTPLIHEGTVMGLLVCGRQDRPWNEREEAQMQQISRTLALACILDQRSQWMQQELGSARQIQAQVYDTMHNLLHQFKSPLTALRTFGKLLARRLVPEDKNRNVAFSIVRESERLQELLGQFDRTVDTGEAHLKLPSGTLEKAMSNVESIRHSPLSLSPAVNLQESCFVAEVLKPLLISAEAIASERHLKLLADIPADLPPVSANDRALREVLSNLIDNALKYTPVGCQIYIKVRYTAAEGDRAGYSQLPAIAVAVSDTGSGIPPQDLEHLFERHYRGEKAQTEIPGTGLGLAIARDLVRQMQGEIEVFSPVNPEWLPSAAAPLLYPTDRGTTFVVWLPVNK</sequence>
<keyword evidence="6" id="KW-0902">Two-component regulatory system</keyword>
<dbReference type="InterPro" id="IPR036890">
    <property type="entry name" value="HATPase_C_sf"/>
</dbReference>
<dbReference type="InterPro" id="IPR005467">
    <property type="entry name" value="His_kinase_dom"/>
</dbReference>
<organism evidence="8 9">
    <name type="scientific">Microcoleus asticus IPMA8</name>
    <dbReference type="NCBI Taxonomy" id="2563858"/>
    <lineage>
        <taxon>Bacteria</taxon>
        <taxon>Bacillati</taxon>
        <taxon>Cyanobacteriota</taxon>
        <taxon>Cyanophyceae</taxon>
        <taxon>Oscillatoriophycideae</taxon>
        <taxon>Oscillatoriales</taxon>
        <taxon>Microcoleaceae</taxon>
        <taxon>Microcoleus</taxon>
        <taxon>Microcoleus asticus</taxon>
    </lineage>
</organism>
<dbReference type="SUPFAM" id="SSF47384">
    <property type="entry name" value="Homodimeric domain of signal transducing histidine kinase"/>
    <property type="match status" value="1"/>
</dbReference>
<dbReference type="InterPro" id="IPR003661">
    <property type="entry name" value="HisK_dim/P_dom"/>
</dbReference>
<comment type="catalytic activity">
    <reaction evidence="1">
        <text>ATP + protein L-histidine = ADP + protein N-phospho-L-histidine.</text>
        <dbReference type="EC" id="2.7.13.3"/>
    </reaction>
</comment>
<dbReference type="SUPFAM" id="SSF55874">
    <property type="entry name" value="ATPase domain of HSP90 chaperone/DNA topoisomerase II/histidine kinase"/>
    <property type="match status" value="1"/>
</dbReference>
<dbReference type="EC" id="2.7.13.3" evidence="2"/>
<dbReference type="SMART" id="SM00065">
    <property type="entry name" value="GAF"/>
    <property type="match status" value="1"/>
</dbReference>
<keyword evidence="4 8" id="KW-0808">Transferase</keyword>
<dbReference type="PROSITE" id="PS50109">
    <property type="entry name" value="HIS_KIN"/>
    <property type="match status" value="1"/>
</dbReference>
<dbReference type="InterPro" id="IPR036097">
    <property type="entry name" value="HisK_dim/P_sf"/>
</dbReference>
<dbReference type="Pfam" id="PF02518">
    <property type="entry name" value="HATPase_c"/>
    <property type="match status" value="1"/>
</dbReference>
<dbReference type="CDD" id="cd00082">
    <property type="entry name" value="HisKA"/>
    <property type="match status" value="1"/>
</dbReference>
<dbReference type="CDD" id="cd00075">
    <property type="entry name" value="HATPase"/>
    <property type="match status" value="1"/>
</dbReference>
<evidence type="ECO:0000256" key="4">
    <source>
        <dbReference type="ARBA" id="ARBA00022679"/>
    </source>
</evidence>
<dbReference type="Pfam" id="PF01590">
    <property type="entry name" value="GAF"/>
    <property type="match status" value="1"/>
</dbReference>
<evidence type="ECO:0000256" key="5">
    <source>
        <dbReference type="ARBA" id="ARBA00022777"/>
    </source>
</evidence>
<dbReference type="PANTHER" id="PTHR43711">
    <property type="entry name" value="TWO-COMPONENT HISTIDINE KINASE"/>
    <property type="match status" value="1"/>
</dbReference>
<dbReference type="PANTHER" id="PTHR43711:SF26">
    <property type="entry name" value="SENSOR HISTIDINE KINASE RCSC"/>
    <property type="match status" value="1"/>
</dbReference>
<dbReference type="InterPro" id="IPR050736">
    <property type="entry name" value="Sensor_HK_Regulatory"/>
</dbReference>
<dbReference type="Gene3D" id="3.30.450.40">
    <property type="match status" value="1"/>
</dbReference>
<dbReference type="SMART" id="SM00388">
    <property type="entry name" value="HisKA"/>
    <property type="match status" value="1"/>
</dbReference>
<evidence type="ECO:0000256" key="2">
    <source>
        <dbReference type="ARBA" id="ARBA00012438"/>
    </source>
</evidence>
<evidence type="ECO:0000256" key="1">
    <source>
        <dbReference type="ARBA" id="ARBA00000085"/>
    </source>
</evidence>
<dbReference type="SMART" id="SM00387">
    <property type="entry name" value="HATPase_c"/>
    <property type="match status" value="1"/>
</dbReference>
<comment type="caution">
    <text evidence="8">The sequence shown here is derived from an EMBL/GenBank/DDBJ whole genome shotgun (WGS) entry which is preliminary data.</text>
</comment>
<dbReference type="Gene3D" id="3.30.565.10">
    <property type="entry name" value="Histidine kinase-like ATPase, C-terminal domain"/>
    <property type="match status" value="1"/>
</dbReference>
<keyword evidence="9" id="KW-1185">Reference proteome</keyword>
<dbReference type="InterPro" id="IPR029016">
    <property type="entry name" value="GAF-like_dom_sf"/>
</dbReference>
<name>A0ABX2CUK4_9CYAN</name>
<protein>
    <recommendedName>
        <fullName evidence="2">histidine kinase</fullName>
        <ecNumber evidence="2">2.7.13.3</ecNumber>
    </recommendedName>
</protein>
<dbReference type="PRINTS" id="PR00344">
    <property type="entry name" value="BCTRLSENSOR"/>
</dbReference>
<dbReference type="InterPro" id="IPR004358">
    <property type="entry name" value="Sig_transdc_His_kin-like_C"/>
</dbReference>
<reference evidence="8 9" key="1">
    <citation type="journal article" date="2020" name="Sci. Rep.">
        <title>A novel cyanobacterial geosmin producer, revising GeoA distribution and dispersion patterns in Bacteria.</title>
        <authorList>
            <person name="Churro C."/>
            <person name="Semedo-Aguiar A.P."/>
            <person name="Silva A.D."/>
            <person name="Pereira-Leal J.B."/>
            <person name="Leite R.B."/>
        </authorList>
    </citation>
    <scope>NUCLEOTIDE SEQUENCE [LARGE SCALE GENOMIC DNA]</scope>
    <source>
        <strain evidence="8 9">IPMA8</strain>
    </source>
</reference>
<evidence type="ECO:0000256" key="6">
    <source>
        <dbReference type="ARBA" id="ARBA00023012"/>
    </source>
</evidence>
<dbReference type="InterPro" id="IPR003594">
    <property type="entry name" value="HATPase_dom"/>
</dbReference>
<dbReference type="Proteomes" id="UP000702425">
    <property type="component" value="Unassembled WGS sequence"/>
</dbReference>
<dbReference type="InterPro" id="IPR003018">
    <property type="entry name" value="GAF"/>
</dbReference>
<accession>A0ABX2CUK4</accession>
<keyword evidence="5 8" id="KW-0418">Kinase</keyword>
<evidence type="ECO:0000259" key="7">
    <source>
        <dbReference type="PROSITE" id="PS50109"/>
    </source>
</evidence>
<proteinExistence type="predicted"/>
<dbReference type="Pfam" id="PF00512">
    <property type="entry name" value="HisKA"/>
    <property type="match status" value="1"/>
</dbReference>
<dbReference type="GO" id="GO:0004673">
    <property type="term" value="F:protein histidine kinase activity"/>
    <property type="evidence" value="ECO:0007669"/>
    <property type="project" value="UniProtKB-EC"/>
</dbReference>
<feature type="domain" description="Histidine kinase" evidence="7">
    <location>
        <begin position="194"/>
        <end position="464"/>
    </location>
</feature>
<evidence type="ECO:0000256" key="3">
    <source>
        <dbReference type="ARBA" id="ARBA00022553"/>
    </source>
</evidence>
<evidence type="ECO:0000313" key="8">
    <source>
        <dbReference type="EMBL" id="NQE34074.1"/>
    </source>
</evidence>
<dbReference type="EMBL" id="SRRZ01000024">
    <property type="protein sequence ID" value="NQE34074.1"/>
    <property type="molecule type" value="Genomic_DNA"/>
</dbReference>